<keyword evidence="2" id="KW-1185">Reference proteome</keyword>
<comment type="caution">
    <text evidence="1">The sequence shown here is derived from an EMBL/GenBank/DDBJ whole genome shotgun (WGS) entry which is preliminary data.</text>
</comment>
<accession>A0ACB8BHT3</accession>
<evidence type="ECO:0000313" key="1">
    <source>
        <dbReference type="EMBL" id="KAH7925046.1"/>
    </source>
</evidence>
<reference evidence="1" key="1">
    <citation type="journal article" date="2021" name="New Phytol.">
        <title>Evolutionary innovations through gain and loss of genes in the ectomycorrhizal Boletales.</title>
        <authorList>
            <person name="Wu G."/>
            <person name="Miyauchi S."/>
            <person name="Morin E."/>
            <person name="Kuo A."/>
            <person name="Drula E."/>
            <person name="Varga T."/>
            <person name="Kohler A."/>
            <person name="Feng B."/>
            <person name="Cao Y."/>
            <person name="Lipzen A."/>
            <person name="Daum C."/>
            <person name="Hundley H."/>
            <person name="Pangilinan J."/>
            <person name="Johnson J."/>
            <person name="Barry K."/>
            <person name="LaButti K."/>
            <person name="Ng V."/>
            <person name="Ahrendt S."/>
            <person name="Min B."/>
            <person name="Choi I.G."/>
            <person name="Park H."/>
            <person name="Plett J.M."/>
            <person name="Magnuson J."/>
            <person name="Spatafora J.W."/>
            <person name="Nagy L.G."/>
            <person name="Henrissat B."/>
            <person name="Grigoriev I.V."/>
            <person name="Yang Z.L."/>
            <person name="Xu J."/>
            <person name="Martin F.M."/>
        </authorList>
    </citation>
    <scope>NUCLEOTIDE SEQUENCE</scope>
    <source>
        <strain evidence="1">KUC20120723A-06</strain>
    </source>
</reference>
<proteinExistence type="predicted"/>
<gene>
    <name evidence="1" type="ORF">BV22DRAFT_1034470</name>
</gene>
<protein>
    <submittedName>
        <fullName evidence="1">Uncharacterized protein</fullName>
    </submittedName>
</protein>
<dbReference type="Proteomes" id="UP000790709">
    <property type="component" value="Unassembled WGS sequence"/>
</dbReference>
<sequence length="161" mass="18785">MLFKYTSVVSLLSAALLVNALPSPAVPIAPPAVKKYHFNLDIYTENYETGKHQAIHKVLYNVLGCECWPLDDHTKGHVKSYTFLSKDRDLHIAFYSDDKCFVRFQILYIFPFALMYHPCSFAHVLRNDTWMQNKRARDCQRNTTVQLQGVQFRARQSKRRV</sequence>
<organism evidence="1 2">
    <name type="scientific">Leucogyrophana mollusca</name>
    <dbReference type="NCBI Taxonomy" id="85980"/>
    <lineage>
        <taxon>Eukaryota</taxon>
        <taxon>Fungi</taxon>
        <taxon>Dikarya</taxon>
        <taxon>Basidiomycota</taxon>
        <taxon>Agaricomycotina</taxon>
        <taxon>Agaricomycetes</taxon>
        <taxon>Agaricomycetidae</taxon>
        <taxon>Boletales</taxon>
        <taxon>Boletales incertae sedis</taxon>
        <taxon>Leucogyrophana</taxon>
    </lineage>
</organism>
<name>A0ACB8BHT3_9AGAM</name>
<dbReference type="EMBL" id="MU266410">
    <property type="protein sequence ID" value="KAH7925046.1"/>
    <property type="molecule type" value="Genomic_DNA"/>
</dbReference>
<evidence type="ECO:0000313" key="2">
    <source>
        <dbReference type="Proteomes" id="UP000790709"/>
    </source>
</evidence>